<comment type="subcellular location">
    <subcellularLocation>
        <location evidence="1">Membrane</location>
        <topology evidence="1">Multi-pass membrane protein</topology>
    </subcellularLocation>
</comment>
<organism evidence="7 8">
    <name type="scientific">Cytobacillus depressus</name>
    <dbReference type="NCBI Taxonomy" id="1602942"/>
    <lineage>
        <taxon>Bacteria</taxon>
        <taxon>Bacillati</taxon>
        <taxon>Bacillota</taxon>
        <taxon>Bacilli</taxon>
        <taxon>Bacillales</taxon>
        <taxon>Bacillaceae</taxon>
        <taxon>Cytobacillus</taxon>
    </lineage>
</organism>
<reference evidence="7 8" key="1">
    <citation type="journal article" date="2016" name="Antonie Van Leeuwenhoek">
        <title>Bacillus depressus sp. nov., isolated from soil of a sunflower field.</title>
        <authorList>
            <person name="Wei X."/>
            <person name="Xin D."/>
            <person name="Xin Y."/>
            <person name="Zhang H."/>
            <person name="Wang T."/>
            <person name="Zhang J."/>
        </authorList>
    </citation>
    <scope>NUCLEOTIDE SEQUENCE [LARGE SCALE GENOMIC DNA]</scope>
    <source>
        <strain evidence="7 8">BZ1</strain>
    </source>
</reference>
<evidence type="ECO:0000256" key="2">
    <source>
        <dbReference type="ARBA" id="ARBA00022692"/>
    </source>
</evidence>
<dbReference type="AlphaFoldDB" id="A0A6L3UZM0"/>
<comment type="caution">
    <text evidence="7">The sequence shown here is derived from an EMBL/GenBank/DDBJ whole genome shotgun (WGS) entry which is preliminary data.</text>
</comment>
<proteinExistence type="predicted"/>
<evidence type="ECO:0000313" key="8">
    <source>
        <dbReference type="Proteomes" id="UP000481030"/>
    </source>
</evidence>
<evidence type="ECO:0000256" key="4">
    <source>
        <dbReference type="ARBA" id="ARBA00023136"/>
    </source>
</evidence>
<dbReference type="PANTHER" id="PTHR38480">
    <property type="entry name" value="SLR0254 PROTEIN"/>
    <property type="match status" value="1"/>
</dbReference>
<feature type="transmembrane region" description="Helical" evidence="5">
    <location>
        <begin position="36"/>
        <end position="55"/>
    </location>
</feature>
<keyword evidence="8" id="KW-1185">Reference proteome</keyword>
<feature type="domain" description="RDD" evidence="6">
    <location>
        <begin position="20"/>
        <end position="156"/>
    </location>
</feature>
<dbReference type="OrthoDB" id="9787732at2"/>
<protein>
    <submittedName>
        <fullName evidence="7">RDD family protein</fullName>
    </submittedName>
</protein>
<dbReference type="GO" id="GO:0016020">
    <property type="term" value="C:membrane"/>
    <property type="evidence" value="ECO:0007669"/>
    <property type="project" value="UniProtKB-SubCell"/>
</dbReference>
<evidence type="ECO:0000256" key="3">
    <source>
        <dbReference type="ARBA" id="ARBA00022989"/>
    </source>
</evidence>
<feature type="transmembrane region" description="Helical" evidence="5">
    <location>
        <begin position="67"/>
        <end position="90"/>
    </location>
</feature>
<evidence type="ECO:0000256" key="1">
    <source>
        <dbReference type="ARBA" id="ARBA00004141"/>
    </source>
</evidence>
<dbReference type="Pfam" id="PF06271">
    <property type="entry name" value="RDD"/>
    <property type="match status" value="1"/>
</dbReference>
<gene>
    <name evidence="7" type="ORF">F7731_20425</name>
</gene>
<keyword evidence="4 5" id="KW-0472">Membrane</keyword>
<evidence type="ECO:0000256" key="5">
    <source>
        <dbReference type="SAM" id="Phobius"/>
    </source>
</evidence>
<accession>A0A6L3UZM0</accession>
<keyword evidence="2 5" id="KW-0812">Transmembrane</keyword>
<dbReference type="Proteomes" id="UP000481030">
    <property type="component" value="Unassembled WGS sequence"/>
</dbReference>
<evidence type="ECO:0000313" key="7">
    <source>
        <dbReference type="EMBL" id="KAB2330155.1"/>
    </source>
</evidence>
<keyword evidence="3 5" id="KW-1133">Transmembrane helix</keyword>
<evidence type="ECO:0000259" key="6">
    <source>
        <dbReference type="Pfam" id="PF06271"/>
    </source>
</evidence>
<dbReference type="RefSeq" id="WP_151536643.1">
    <property type="nucleotide sequence ID" value="NZ_WBOS01000015.1"/>
</dbReference>
<name>A0A6L3UZM0_9BACI</name>
<sequence>MSQDRIDIKTPEYVSLNFQLAGLGSRTAAFLIDQTILIIVNILILIGLFTILYGQSGLPFLAEINSAPVAIAIILMFIINWGYFFAYEFFSGGRTIGKKLMGLRVIQENGHSITLLSSFIRNLLRIIDSLPASYFLGIMMIFFHYKHKRIGDLVAGTIVVHERKAKNKKQLSPIEKEIEKRGLSKNDLMIESSLLQVFGTKEWNLIKTYSSRFLQLPEEERIKLTRQVAEILLPKAGIVVAGKNFADLENSLLVLYLILRDEWAFEIA</sequence>
<feature type="transmembrane region" description="Helical" evidence="5">
    <location>
        <begin position="123"/>
        <end position="145"/>
    </location>
</feature>
<dbReference type="EMBL" id="WBOS01000015">
    <property type="protein sequence ID" value="KAB2330155.1"/>
    <property type="molecule type" value="Genomic_DNA"/>
</dbReference>
<dbReference type="PANTHER" id="PTHR38480:SF1">
    <property type="entry name" value="SLR0254 PROTEIN"/>
    <property type="match status" value="1"/>
</dbReference>
<dbReference type="InterPro" id="IPR010432">
    <property type="entry name" value="RDD"/>
</dbReference>